<dbReference type="GO" id="GO:0003677">
    <property type="term" value="F:DNA binding"/>
    <property type="evidence" value="ECO:0007669"/>
    <property type="project" value="UniProtKB-KW"/>
</dbReference>
<dbReference type="PANTHER" id="PTHR30408">
    <property type="entry name" value="TYPE-1 RESTRICTION ENZYME ECOKI SPECIFICITY PROTEIN"/>
    <property type="match status" value="1"/>
</dbReference>
<dbReference type="Gene3D" id="3.90.220.20">
    <property type="entry name" value="DNA methylase specificity domains"/>
    <property type="match status" value="2"/>
</dbReference>
<dbReference type="Proteomes" id="UP000297871">
    <property type="component" value="Unassembled WGS sequence"/>
</dbReference>
<dbReference type="InterPro" id="IPR044946">
    <property type="entry name" value="Restrct_endonuc_typeI_TRD_sf"/>
</dbReference>
<dbReference type="PANTHER" id="PTHR30408:SF12">
    <property type="entry name" value="TYPE I RESTRICTION ENZYME MJAVIII SPECIFICITY SUBUNIT"/>
    <property type="match status" value="1"/>
</dbReference>
<comment type="caution">
    <text evidence="5">The sequence shown here is derived from an EMBL/GenBank/DDBJ whole genome shotgun (WGS) entry which is preliminary data.</text>
</comment>
<evidence type="ECO:0000313" key="6">
    <source>
        <dbReference type="Proteomes" id="UP000297871"/>
    </source>
</evidence>
<keyword evidence="6" id="KW-1185">Reference proteome</keyword>
<evidence type="ECO:0000259" key="4">
    <source>
        <dbReference type="Pfam" id="PF01420"/>
    </source>
</evidence>
<keyword evidence="5" id="KW-0255">Endonuclease</keyword>
<feature type="domain" description="Type I restriction modification DNA specificity" evidence="4">
    <location>
        <begin position="19"/>
        <end position="187"/>
    </location>
</feature>
<feature type="domain" description="Type I restriction modification DNA specificity" evidence="4">
    <location>
        <begin position="230"/>
        <end position="391"/>
    </location>
</feature>
<keyword evidence="3" id="KW-0238">DNA-binding</keyword>
<dbReference type="RefSeq" id="WP_135616611.1">
    <property type="nucleotide sequence ID" value="NZ_RQFY01000012.1"/>
</dbReference>
<dbReference type="GO" id="GO:0004519">
    <property type="term" value="F:endonuclease activity"/>
    <property type="evidence" value="ECO:0007669"/>
    <property type="project" value="UniProtKB-KW"/>
</dbReference>
<accession>A0A4R9J1L2</accession>
<name>A0A4R9J1L2_9LEPT</name>
<evidence type="ECO:0000313" key="5">
    <source>
        <dbReference type="EMBL" id="TGL28158.1"/>
    </source>
</evidence>
<dbReference type="SUPFAM" id="SSF116734">
    <property type="entry name" value="DNA methylase specificity domain"/>
    <property type="match status" value="2"/>
</dbReference>
<proteinExistence type="inferred from homology"/>
<keyword evidence="2" id="KW-0680">Restriction system</keyword>
<dbReference type="InterPro" id="IPR000055">
    <property type="entry name" value="Restrct_endonuc_typeI_TRD"/>
</dbReference>
<evidence type="ECO:0000256" key="2">
    <source>
        <dbReference type="ARBA" id="ARBA00022747"/>
    </source>
</evidence>
<dbReference type="Pfam" id="PF01420">
    <property type="entry name" value="Methylase_S"/>
    <property type="match status" value="2"/>
</dbReference>
<gene>
    <name evidence="5" type="ORF">EHQ52_17920</name>
</gene>
<dbReference type="EMBL" id="RQFY01000012">
    <property type="protein sequence ID" value="TGL28158.1"/>
    <property type="molecule type" value="Genomic_DNA"/>
</dbReference>
<dbReference type="GO" id="GO:0009307">
    <property type="term" value="P:DNA restriction-modification system"/>
    <property type="evidence" value="ECO:0007669"/>
    <property type="project" value="UniProtKB-KW"/>
</dbReference>
<evidence type="ECO:0000256" key="3">
    <source>
        <dbReference type="ARBA" id="ARBA00023125"/>
    </source>
</evidence>
<dbReference type="InterPro" id="IPR052021">
    <property type="entry name" value="Type-I_RS_S_subunit"/>
</dbReference>
<reference evidence="5" key="1">
    <citation type="journal article" date="2019" name="PLoS Negl. Trop. Dis.">
        <title>Revisiting the worldwide diversity of Leptospira species in the environment.</title>
        <authorList>
            <person name="Vincent A.T."/>
            <person name="Schiettekatte O."/>
            <person name="Bourhy P."/>
            <person name="Veyrier F.J."/>
            <person name="Picardeau M."/>
        </authorList>
    </citation>
    <scope>NUCLEOTIDE SEQUENCE [LARGE SCALE GENOMIC DNA]</scope>
    <source>
        <strain evidence="5">201800265</strain>
    </source>
</reference>
<dbReference type="OrthoDB" id="9811611at2"/>
<dbReference type="AlphaFoldDB" id="A0A4R9J1L2"/>
<keyword evidence="5" id="KW-0540">Nuclease</keyword>
<protein>
    <submittedName>
        <fullName evidence="5">Restriction endonuclease subunit S</fullName>
    </submittedName>
</protein>
<organism evidence="5 6">
    <name type="scientific">Leptospira koniambonensis</name>
    <dbReference type="NCBI Taxonomy" id="2484950"/>
    <lineage>
        <taxon>Bacteria</taxon>
        <taxon>Pseudomonadati</taxon>
        <taxon>Spirochaetota</taxon>
        <taxon>Spirochaetia</taxon>
        <taxon>Leptospirales</taxon>
        <taxon>Leptospiraceae</taxon>
        <taxon>Leptospira</taxon>
    </lineage>
</organism>
<sequence>MKRYEKYKDSGVEWIGEIPEGWEVQKGQSLFNIAKEVISKGQLDNFFVYHYSIPSVQNTNDAYYEDGKGIDSDKFTVFGDELLYSKLNPRKETVVITKKRNALQVCSTEFLVIKPLKFNLKFAFHLFKSHFLKEEICSTVQSATKSHQRANPGEIHRMYYPLPPLSEQTIIADYLDQKTSQIDNLIEGKKRLMELLQEERTAIINQAVTKGLDPNVKFKDSGIDWLGEIPEGWEVKKLRYLSKIYTGSKNTEDRVENGEYPFFVRSQTVEHINTYSFDGEAILTAGDGVGVGKVFHYHNGKFDFHQRVYAIVQISEIYGSLLFHYISNCLSKELYRWNAKSTVDSLRLPLFQNFPVAFSQSPSEQKKISDFIQKETARIRRVSEAINHEIELLQEYRNALISEVVTGKVKVV</sequence>
<evidence type="ECO:0000256" key="1">
    <source>
        <dbReference type="ARBA" id="ARBA00010923"/>
    </source>
</evidence>
<dbReference type="Gene3D" id="1.10.287.1120">
    <property type="entry name" value="Bipartite methylase S protein"/>
    <property type="match status" value="1"/>
</dbReference>
<keyword evidence="5" id="KW-0378">Hydrolase</keyword>
<comment type="similarity">
    <text evidence="1">Belongs to the type-I restriction system S methylase family.</text>
</comment>